<dbReference type="Pfam" id="PF18856">
    <property type="entry name" value="baeRF_family12"/>
    <property type="match status" value="1"/>
</dbReference>
<dbReference type="Proteomes" id="UP000218627">
    <property type="component" value="Unassembled WGS sequence"/>
</dbReference>
<proteinExistence type="predicted"/>
<dbReference type="RefSeq" id="WP_096599917.1">
    <property type="nucleotide sequence ID" value="NZ_OBEN01000001.1"/>
</dbReference>
<protein>
    <submittedName>
        <fullName evidence="1">Peptide chain release factor subunit 1</fullName>
    </submittedName>
</protein>
<sequence length="406" mass="46850">MKSLKESLDVLTSFKPNKYMVASLYLRLMPEDRVDRKYLLNFKNMVKEQKEYLSKRNLEKEVMESLDKDFSKMESYLSELENLKGSRGIAIFSSSAKGLFEVIKLPYVYRNRLMVSPNPRIREVAAIDEELGRVGVLLIDRKHIKFYIMDMEGIYELVDFLEPLATRSHKFHSGGGLLKGAQGVMRYTMPARTGAPNMVQHSYGEYRFHMRIREEKHRLFKIANDALMEAWKEHKFDKLVIGSDREDIKEIENHLHPYLLSRLLGYVRANPSEITEKELMSLVIDLLWQKDREQEKELLKELEELKGKGLAVNGTSQVLEQLAIGNVRLLLVPENFEKPGYLCPESNLPMLKPECPVEGEVAYEVPDIVDEAIELALEEKALVEVIIDPQAQKKIDGLSAFLRFAI</sequence>
<dbReference type="AlphaFoldDB" id="A0A285NMZ4"/>
<dbReference type="InterPro" id="IPR029064">
    <property type="entry name" value="Ribosomal_eL30-like_sf"/>
</dbReference>
<evidence type="ECO:0000313" key="2">
    <source>
        <dbReference type="Proteomes" id="UP000218627"/>
    </source>
</evidence>
<dbReference type="SUPFAM" id="SSF55315">
    <property type="entry name" value="L30e-like"/>
    <property type="match status" value="1"/>
</dbReference>
<dbReference type="OrthoDB" id="11237at2"/>
<dbReference type="EMBL" id="OBEN01000001">
    <property type="protein sequence ID" value="SNZ10819.1"/>
    <property type="molecule type" value="Genomic_DNA"/>
</dbReference>
<keyword evidence="2" id="KW-1185">Reference proteome</keyword>
<reference evidence="2" key="1">
    <citation type="submission" date="2017-09" db="EMBL/GenBank/DDBJ databases">
        <authorList>
            <person name="Varghese N."/>
            <person name="Submissions S."/>
        </authorList>
    </citation>
    <scope>NUCLEOTIDE SEQUENCE [LARGE SCALE GENOMIC DNA]</scope>
    <source>
        <strain evidence="2">DSM 2913</strain>
    </source>
</reference>
<dbReference type="InterPro" id="IPR041374">
    <property type="entry name" value="BaeRF_family12"/>
</dbReference>
<dbReference type="Gene3D" id="3.30.1330.30">
    <property type="match status" value="1"/>
</dbReference>
<accession>A0A285NMZ4</accession>
<gene>
    <name evidence="1" type="ORF">SAMN06265353_0061</name>
</gene>
<dbReference type="InterPro" id="IPR042226">
    <property type="entry name" value="eFR1_2_sf"/>
</dbReference>
<name>A0A285NMZ4_9AQUI</name>
<organism evidence="1 2">
    <name type="scientific">Hydrogenobacter hydrogenophilus</name>
    <dbReference type="NCBI Taxonomy" id="35835"/>
    <lineage>
        <taxon>Bacteria</taxon>
        <taxon>Pseudomonadati</taxon>
        <taxon>Aquificota</taxon>
        <taxon>Aquificia</taxon>
        <taxon>Aquificales</taxon>
        <taxon>Aquificaceae</taxon>
        <taxon>Hydrogenobacter</taxon>
    </lineage>
</organism>
<evidence type="ECO:0000313" key="1">
    <source>
        <dbReference type="EMBL" id="SNZ10819.1"/>
    </source>
</evidence>
<dbReference type="Gene3D" id="3.30.420.60">
    <property type="entry name" value="eRF1 domain 2"/>
    <property type="match status" value="1"/>
</dbReference>